<reference evidence="2 3" key="1">
    <citation type="submission" date="2021-04" db="EMBL/GenBank/DDBJ databases">
        <authorList>
            <person name="Bliznina A."/>
        </authorList>
    </citation>
    <scope>NUCLEOTIDE SEQUENCE [LARGE SCALE GENOMIC DNA]</scope>
</reference>
<dbReference type="SUPFAM" id="SSF52047">
    <property type="entry name" value="RNI-like"/>
    <property type="match status" value="1"/>
</dbReference>
<dbReference type="InterPro" id="IPR032675">
    <property type="entry name" value="LRR_dom_sf"/>
</dbReference>
<gene>
    <name evidence="2" type="ORF">OKIOD_LOCUS8965</name>
</gene>
<organism evidence="2 3">
    <name type="scientific">Oikopleura dioica</name>
    <name type="common">Tunicate</name>
    <dbReference type="NCBI Taxonomy" id="34765"/>
    <lineage>
        <taxon>Eukaryota</taxon>
        <taxon>Metazoa</taxon>
        <taxon>Chordata</taxon>
        <taxon>Tunicata</taxon>
        <taxon>Appendicularia</taxon>
        <taxon>Copelata</taxon>
        <taxon>Oikopleuridae</taxon>
        <taxon>Oikopleura</taxon>
    </lineage>
</organism>
<evidence type="ECO:0000313" key="3">
    <source>
        <dbReference type="Proteomes" id="UP001158576"/>
    </source>
</evidence>
<dbReference type="Proteomes" id="UP001158576">
    <property type="component" value="Chromosome 1"/>
</dbReference>
<dbReference type="PANTHER" id="PTHR38926:SF5">
    <property type="entry name" value="F-BOX AND LEUCINE-RICH REPEAT PROTEIN 6"/>
    <property type="match status" value="1"/>
</dbReference>
<protein>
    <submittedName>
        <fullName evidence="2">Oidioi.mRNA.OKI2018_I69.chr1.g200.t1.cds</fullName>
    </submittedName>
</protein>
<name>A0ABN7SJ43_OIKDI</name>
<sequence>MFGIKRGVWLSQNDPEKSDDSEDSDFEPTTKELDEVNLRKECSKSKTPKRPRKRARQEDTSNSNSAPGEAKDWGALPITVLDKIFEHLVQKEEDYRVVVKNATVNYHWWSAASRPSLRKKLKLFMYTKGKTRNHFQNFRERIIKLPEDEFQHLEQLQFANFQNHLTKTLALLNEYEFEKIETLVLLTSQLGNMQTWGEFIEKHCRNLVELRTNALVTSYKALVPVLKLQSIRKIVIHDSGPIKHGLDWGSMCPQLEHLDIYYSAMQSTMAGAEVLVTSLKLQKLRFLQLANVLLSERDLFNFLQNSKSFDGFPELEFFSLRRSFVPQRTSADVLCFFLKNAAKIQTIDLQGCSCFTFGGLSAGIGSFANRPMLKTLDLSGADARNEDDFYSFFVAQLGGAIEDLNLSGLKTRANAEEFFLNFIQNYALHARNLKNLDVSRTNIEKEEARLLLERKPLLNSLTLSGCYGIPRSWRKTIKTDEFSTAIRAFYE</sequence>
<dbReference type="PANTHER" id="PTHR38926">
    <property type="entry name" value="F-BOX DOMAIN CONTAINING PROTEIN, EXPRESSED"/>
    <property type="match status" value="1"/>
</dbReference>
<feature type="compositionally biased region" description="Acidic residues" evidence="1">
    <location>
        <begin position="17"/>
        <end position="26"/>
    </location>
</feature>
<feature type="compositionally biased region" description="Basic residues" evidence="1">
    <location>
        <begin position="46"/>
        <end position="55"/>
    </location>
</feature>
<accession>A0ABN7SJ43</accession>
<evidence type="ECO:0000256" key="1">
    <source>
        <dbReference type="SAM" id="MobiDB-lite"/>
    </source>
</evidence>
<dbReference type="EMBL" id="OU015566">
    <property type="protein sequence ID" value="CAG5102225.1"/>
    <property type="molecule type" value="Genomic_DNA"/>
</dbReference>
<dbReference type="Gene3D" id="3.80.10.10">
    <property type="entry name" value="Ribonuclease Inhibitor"/>
    <property type="match status" value="2"/>
</dbReference>
<feature type="region of interest" description="Disordered" evidence="1">
    <location>
        <begin position="1"/>
        <end position="70"/>
    </location>
</feature>
<keyword evidence="3" id="KW-1185">Reference proteome</keyword>
<feature type="compositionally biased region" description="Basic and acidic residues" evidence="1">
    <location>
        <begin position="28"/>
        <end position="44"/>
    </location>
</feature>
<evidence type="ECO:0000313" key="2">
    <source>
        <dbReference type="EMBL" id="CAG5102225.1"/>
    </source>
</evidence>
<proteinExistence type="predicted"/>